<protein>
    <recommendedName>
        <fullName evidence="1">Calponin-homology (CH) domain-containing protein</fullName>
    </recommendedName>
</protein>
<proteinExistence type="predicted"/>
<dbReference type="InterPro" id="IPR001715">
    <property type="entry name" value="CH_dom"/>
</dbReference>
<dbReference type="EMBL" id="OE845852">
    <property type="protein sequence ID" value="CAD7608377.1"/>
    <property type="molecule type" value="Genomic_DNA"/>
</dbReference>
<name>A0A7R9K7A0_TIMGE</name>
<evidence type="ECO:0000259" key="1">
    <source>
        <dbReference type="Pfam" id="PF00307"/>
    </source>
</evidence>
<dbReference type="Gene3D" id="1.10.418.10">
    <property type="entry name" value="Calponin-like domain"/>
    <property type="match status" value="1"/>
</dbReference>
<dbReference type="InterPro" id="IPR036872">
    <property type="entry name" value="CH_dom_sf"/>
</dbReference>
<reference evidence="2" key="1">
    <citation type="submission" date="2020-11" db="EMBL/GenBank/DDBJ databases">
        <authorList>
            <person name="Tran Van P."/>
        </authorList>
    </citation>
    <scope>NUCLEOTIDE SEQUENCE</scope>
</reference>
<evidence type="ECO:0000313" key="2">
    <source>
        <dbReference type="EMBL" id="CAD7608377.1"/>
    </source>
</evidence>
<accession>A0A7R9K7A0</accession>
<sequence length="238" mass="27297">MHWEMVTVEEHYESVEEAWKVDDGKQEDKLIVEGVTEEHFDEGATTGVGVRSSIAKHGKRKTYDTCTIPYVYDTLPVCEDLNACVREFDYVSTSPGNWVPVRLSVWRNTGDALVIQRTVFQSYEQKLVRMEVEDLFTDLADGRKLLKLLEIISGEKLGKPNNGKMRVHRVENVNKSLAFLHTKSNGKVHKRRNETWSRCTVKLEETQDQLHGCTTIDILRDVNLITRPSPMSLSDFVK</sequence>
<dbReference type="SUPFAM" id="SSF47576">
    <property type="entry name" value="Calponin-homology domain, CH-domain"/>
    <property type="match status" value="1"/>
</dbReference>
<dbReference type="PANTHER" id="PTHR11915">
    <property type="entry name" value="SPECTRIN/FILAMIN RELATED CYTOSKELETAL PROTEIN"/>
    <property type="match status" value="1"/>
</dbReference>
<organism evidence="2">
    <name type="scientific">Timema genevievae</name>
    <name type="common">Walking stick</name>
    <dbReference type="NCBI Taxonomy" id="629358"/>
    <lineage>
        <taxon>Eukaryota</taxon>
        <taxon>Metazoa</taxon>
        <taxon>Ecdysozoa</taxon>
        <taxon>Arthropoda</taxon>
        <taxon>Hexapoda</taxon>
        <taxon>Insecta</taxon>
        <taxon>Pterygota</taxon>
        <taxon>Neoptera</taxon>
        <taxon>Polyneoptera</taxon>
        <taxon>Phasmatodea</taxon>
        <taxon>Timematodea</taxon>
        <taxon>Timematoidea</taxon>
        <taxon>Timematidae</taxon>
        <taxon>Timema</taxon>
    </lineage>
</organism>
<feature type="domain" description="Calponin-homology (CH)" evidence="1">
    <location>
        <begin position="127"/>
        <end position="183"/>
    </location>
</feature>
<dbReference type="AlphaFoldDB" id="A0A7R9K7A0"/>
<dbReference type="Pfam" id="PF00307">
    <property type="entry name" value="CH"/>
    <property type="match status" value="1"/>
</dbReference>
<gene>
    <name evidence="2" type="ORF">TGEB3V08_LOCUS10374</name>
</gene>